<comment type="caution">
    <text evidence="2">The sequence shown here is derived from an EMBL/GenBank/DDBJ whole genome shotgun (WGS) entry which is preliminary data.</text>
</comment>
<reference evidence="2 3" key="1">
    <citation type="submission" date="2021-03" db="EMBL/GenBank/DDBJ databases">
        <title>Genomic Encyclopedia of Type Strains, Phase IV (KMG-IV): sequencing the most valuable type-strain genomes for metagenomic binning, comparative biology and taxonomic classification.</title>
        <authorList>
            <person name="Goeker M."/>
        </authorList>
    </citation>
    <scope>NUCLEOTIDE SEQUENCE [LARGE SCALE GENOMIC DNA]</scope>
    <source>
        <strain evidence="2 3">DSM 25609</strain>
    </source>
</reference>
<dbReference type="EMBL" id="JAGGKX010000001">
    <property type="protein sequence ID" value="MBP1968149.1"/>
    <property type="molecule type" value="Genomic_DNA"/>
</dbReference>
<dbReference type="InterPro" id="IPR001932">
    <property type="entry name" value="PPM-type_phosphatase-like_dom"/>
</dbReference>
<keyword evidence="3" id="KW-1185">Reference proteome</keyword>
<protein>
    <submittedName>
        <fullName evidence="2">Protein phosphatase</fullName>
        <ecNumber evidence="2">3.1.3.16</ecNumber>
    </submittedName>
</protein>
<dbReference type="SMART" id="SM00331">
    <property type="entry name" value="PP2C_SIG"/>
    <property type="match status" value="1"/>
</dbReference>
<organism evidence="2 3">
    <name type="scientific">Virgibacillus natechei</name>
    <dbReference type="NCBI Taxonomy" id="1216297"/>
    <lineage>
        <taxon>Bacteria</taxon>
        <taxon>Bacillati</taxon>
        <taxon>Bacillota</taxon>
        <taxon>Bacilli</taxon>
        <taxon>Bacillales</taxon>
        <taxon>Bacillaceae</taxon>
        <taxon>Virgibacillus</taxon>
    </lineage>
</organism>
<dbReference type="InterPro" id="IPR015655">
    <property type="entry name" value="PP2C"/>
</dbReference>
<dbReference type="Proteomes" id="UP001519345">
    <property type="component" value="Unassembled WGS sequence"/>
</dbReference>
<dbReference type="Pfam" id="PF13672">
    <property type="entry name" value="PP2C_2"/>
    <property type="match status" value="1"/>
</dbReference>
<dbReference type="PANTHER" id="PTHR13832">
    <property type="entry name" value="PROTEIN PHOSPHATASE 2C"/>
    <property type="match status" value="1"/>
</dbReference>
<dbReference type="InterPro" id="IPR036457">
    <property type="entry name" value="PPM-type-like_dom_sf"/>
</dbReference>
<sequence>MQGEFLTDRGKVRNYNEDAGGLFYNFHGQLLAIVADGMGGHQAGDVASQMAISLMEEKWLQSNKVNSIEEAEQWLSKAIAEVNESIYAYAIQKPEYEGMGTTVVVIVCTDVFTTISHIGDSRCYVYGENGFQQITEDHSLVNELVRSGQISKDDAEHHPRKNVLLRALGTEKTVTADIQTIETETGDKLLLCSDGLTNKVSDDELAEFIKSSRDAKEIGQDMIDLANERGGEDNITLLVVYHDSTLKEGDSSC</sequence>
<evidence type="ECO:0000313" key="2">
    <source>
        <dbReference type="EMBL" id="MBP1968149.1"/>
    </source>
</evidence>
<dbReference type="NCBIfam" id="NF033484">
    <property type="entry name" value="Stp1_PP2C_phos"/>
    <property type="match status" value="1"/>
</dbReference>
<gene>
    <name evidence="2" type="ORF">J2Z83_000241</name>
</gene>
<keyword evidence="2" id="KW-0378">Hydrolase</keyword>
<feature type="domain" description="PPM-type phosphatase" evidence="1">
    <location>
        <begin position="2"/>
        <end position="242"/>
    </location>
</feature>
<dbReference type="Gene3D" id="3.60.40.10">
    <property type="entry name" value="PPM-type phosphatase domain"/>
    <property type="match status" value="1"/>
</dbReference>
<dbReference type="SMART" id="SM00332">
    <property type="entry name" value="PP2Cc"/>
    <property type="match status" value="1"/>
</dbReference>
<name>A0ABS4IB51_9BACI</name>
<proteinExistence type="predicted"/>
<dbReference type="SUPFAM" id="SSF81606">
    <property type="entry name" value="PP2C-like"/>
    <property type="match status" value="1"/>
</dbReference>
<evidence type="ECO:0000313" key="3">
    <source>
        <dbReference type="Proteomes" id="UP001519345"/>
    </source>
</evidence>
<dbReference type="CDD" id="cd00143">
    <property type="entry name" value="PP2Cc"/>
    <property type="match status" value="1"/>
</dbReference>
<dbReference type="EC" id="3.1.3.16" evidence="2"/>
<accession>A0ABS4IB51</accession>
<dbReference type="RefSeq" id="WP_209461386.1">
    <property type="nucleotide sequence ID" value="NZ_CP110224.1"/>
</dbReference>
<evidence type="ECO:0000259" key="1">
    <source>
        <dbReference type="PROSITE" id="PS51746"/>
    </source>
</evidence>
<dbReference type="GO" id="GO:0004722">
    <property type="term" value="F:protein serine/threonine phosphatase activity"/>
    <property type="evidence" value="ECO:0007669"/>
    <property type="project" value="UniProtKB-EC"/>
</dbReference>
<dbReference type="PANTHER" id="PTHR13832:SF860">
    <property type="entry name" value="PROTEIN PHOSPHATASE PHPP"/>
    <property type="match status" value="1"/>
</dbReference>
<dbReference type="PROSITE" id="PS51746">
    <property type="entry name" value="PPM_2"/>
    <property type="match status" value="1"/>
</dbReference>